<proteinExistence type="inferred from homology"/>
<dbReference type="PROSITE" id="PS00723">
    <property type="entry name" value="POLYPRENYL_SYNTHASE_1"/>
    <property type="match status" value="1"/>
</dbReference>
<name>A0A1S6QJB5_9LACO</name>
<evidence type="ECO:0000256" key="2">
    <source>
        <dbReference type="ARBA" id="ARBA00006706"/>
    </source>
</evidence>
<evidence type="ECO:0000256" key="6">
    <source>
        <dbReference type="RuleBase" id="RU004466"/>
    </source>
</evidence>
<dbReference type="SFLD" id="SFLDS00005">
    <property type="entry name" value="Isoprenoid_Synthase_Type_I"/>
    <property type="match status" value="1"/>
</dbReference>
<dbReference type="Gene3D" id="1.10.600.10">
    <property type="entry name" value="Farnesyl Diphosphate Synthase"/>
    <property type="match status" value="1"/>
</dbReference>
<dbReference type="PROSITE" id="PS00444">
    <property type="entry name" value="POLYPRENYL_SYNTHASE_2"/>
    <property type="match status" value="1"/>
</dbReference>
<dbReference type="GO" id="GO:0046872">
    <property type="term" value="F:metal ion binding"/>
    <property type="evidence" value="ECO:0007669"/>
    <property type="project" value="UniProtKB-KW"/>
</dbReference>
<comment type="similarity">
    <text evidence="2 6">Belongs to the FPP/GGPP synthase family.</text>
</comment>
<dbReference type="RefSeq" id="WP_035168733.1">
    <property type="nucleotide sequence ID" value="NZ_CP018906.1"/>
</dbReference>
<dbReference type="OrthoDB" id="9805316at2"/>
<keyword evidence="8" id="KW-1185">Reference proteome</keyword>
<dbReference type="InterPro" id="IPR033749">
    <property type="entry name" value="Polyprenyl_synt_CS"/>
</dbReference>
<dbReference type="KEGG" id="lcu:PL11_007065"/>
<dbReference type="GO" id="GO:0004659">
    <property type="term" value="F:prenyltransferase activity"/>
    <property type="evidence" value="ECO:0007669"/>
    <property type="project" value="InterPro"/>
</dbReference>
<comment type="cofactor">
    <cofactor evidence="1">
        <name>Mg(2+)</name>
        <dbReference type="ChEBI" id="CHEBI:18420"/>
    </cofactor>
</comment>
<evidence type="ECO:0000256" key="3">
    <source>
        <dbReference type="ARBA" id="ARBA00022679"/>
    </source>
</evidence>
<dbReference type="Proteomes" id="UP000030361">
    <property type="component" value="Chromosome"/>
</dbReference>
<dbReference type="AlphaFoldDB" id="A0A1S6QJB5"/>
<accession>A0A1S6QJB5</accession>
<dbReference type="PANTHER" id="PTHR12001:SF69">
    <property type="entry name" value="ALL TRANS-POLYPRENYL-DIPHOSPHATE SYNTHASE PDSS1"/>
    <property type="match status" value="1"/>
</dbReference>
<evidence type="ECO:0000256" key="4">
    <source>
        <dbReference type="ARBA" id="ARBA00022723"/>
    </source>
</evidence>
<gene>
    <name evidence="7" type="ORF">PL11_007065</name>
</gene>
<evidence type="ECO:0000313" key="8">
    <source>
        <dbReference type="Proteomes" id="UP000030361"/>
    </source>
</evidence>
<keyword evidence="4" id="KW-0479">Metal-binding</keyword>
<dbReference type="PANTHER" id="PTHR12001">
    <property type="entry name" value="GERANYLGERANYL PYROPHOSPHATE SYNTHASE"/>
    <property type="match status" value="1"/>
</dbReference>
<reference evidence="7 8" key="1">
    <citation type="journal article" date="2015" name="Genome Announc.">
        <title>Genome Sequence of Lactobacillus curieae CCTCC M 2011381T, a Novel Producer of Gamma-aminobutyric Acid.</title>
        <authorList>
            <person name="Wang Y."/>
            <person name="Wang Y."/>
            <person name="Lang C."/>
            <person name="Wei D."/>
            <person name="Xu P."/>
            <person name="Xie J."/>
        </authorList>
    </citation>
    <scope>NUCLEOTIDE SEQUENCE [LARGE SCALE GENOMIC DNA]</scope>
    <source>
        <strain evidence="7 8">CCTCC M 2011381</strain>
    </source>
</reference>
<dbReference type="EMBL" id="CP018906">
    <property type="protein sequence ID" value="AQW21695.1"/>
    <property type="molecule type" value="Genomic_DNA"/>
</dbReference>
<dbReference type="InterPro" id="IPR008949">
    <property type="entry name" value="Isoprenoid_synthase_dom_sf"/>
</dbReference>
<evidence type="ECO:0000313" key="7">
    <source>
        <dbReference type="EMBL" id="AQW21695.1"/>
    </source>
</evidence>
<keyword evidence="5" id="KW-0460">Magnesium</keyword>
<dbReference type="GO" id="GO:0008299">
    <property type="term" value="P:isoprenoid biosynthetic process"/>
    <property type="evidence" value="ECO:0007669"/>
    <property type="project" value="InterPro"/>
</dbReference>
<organism evidence="7 8">
    <name type="scientific">Lentilactobacillus curieae</name>
    <dbReference type="NCBI Taxonomy" id="1138822"/>
    <lineage>
        <taxon>Bacteria</taxon>
        <taxon>Bacillati</taxon>
        <taxon>Bacillota</taxon>
        <taxon>Bacilli</taxon>
        <taxon>Lactobacillales</taxon>
        <taxon>Lactobacillaceae</taxon>
        <taxon>Lentilactobacillus</taxon>
    </lineage>
</organism>
<dbReference type="Pfam" id="PF00348">
    <property type="entry name" value="polyprenyl_synt"/>
    <property type="match status" value="1"/>
</dbReference>
<dbReference type="CDD" id="cd00685">
    <property type="entry name" value="Trans_IPPS_HT"/>
    <property type="match status" value="1"/>
</dbReference>
<dbReference type="eggNOG" id="COG0142">
    <property type="taxonomic scope" value="Bacteria"/>
</dbReference>
<protein>
    <submittedName>
        <fullName evidence="7">Geranylgeranyl pyrophosphate synthase</fullName>
    </submittedName>
</protein>
<keyword evidence="3 6" id="KW-0808">Transferase</keyword>
<dbReference type="SUPFAM" id="SSF48576">
    <property type="entry name" value="Terpenoid synthases"/>
    <property type="match status" value="1"/>
</dbReference>
<evidence type="ECO:0000256" key="5">
    <source>
        <dbReference type="ARBA" id="ARBA00022842"/>
    </source>
</evidence>
<evidence type="ECO:0000256" key="1">
    <source>
        <dbReference type="ARBA" id="ARBA00001946"/>
    </source>
</evidence>
<dbReference type="InterPro" id="IPR000092">
    <property type="entry name" value="Polyprenyl_synt"/>
</dbReference>
<sequence length="325" mass="36461">MVHQLWRQFPTINLKLIALQKYLLSVVSLPVKPIEKKVSDLINSGGKFLRPGFFYIISEFGEPTDKKVLRSGAAAMEILHVATLIHDDVIDDSELRRGVKTIHTEYGQRNAIYAGDYLFTCYFNEILKSTTEPQNLQYQVDVMQRILSGELEQMQLRYNLEETVDQYIEEITGKTAKLFELSFKQAAILTHCSADLTTKVAKIGLTIGQAYQILDDVLDYDGNTVNTKKPILEDLKSGTYTLPLLCSLPKQKQELSMLLTKKSAMTSSDMVAVAQIVKQCGGLNDAKITAQKLTNDALGLIDELPDIKAKKQLKSLTSQLLVRNQ</sequence>